<protein>
    <recommendedName>
        <fullName evidence="3">DUF559 domain-containing protein</fullName>
    </recommendedName>
</protein>
<evidence type="ECO:0008006" key="3">
    <source>
        <dbReference type="Google" id="ProtNLM"/>
    </source>
</evidence>
<dbReference type="RefSeq" id="WP_259541958.1">
    <property type="nucleotide sequence ID" value="NZ_JANLCJ010000012.1"/>
</dbReference>
<organism evidence="1 2">
    <name type="scientific">Herbiconiux daphne</name>
    <dbReference type="NCBI Taxonomy" id="2970914"/>
    <lineage>
        <taxon>Bacteria</taxon>
        <taxon>Bacillati</taxon>
        <taxon>Actinomycetota</taxon>
        <taxon>Actinomycetes</taxon>
        <taxon>Micrococcales</taxon>
        <taxon>Microbacteriaceae</taxon>
        <taxon>Herbiconiux</taxon>
    </lineage>
</organism>
<reference evidence="1" key="1">
    <citation type="submission" date="2022-08" db="EMBL/GenBank/DDBJ databases">
        <authorList>
            <person name="Deng Y."/>
            <person name="Han X.-F."/>
            <person name="Zhang Y.-Q."/>
        </authorList>
    </citation>
    <scope>NUCLEOTIDE SEQUENCE</scope>
    <source>
        <strain evidence="1">CPCC 203386</strain>
    </source>
</reference>
<dbReference type="EMBL" id="JANLCJ010000012">
    <property type="protein sequence ID" value="MCS5736164.1"/>
    <property type="molecule type" value="Genomic_DNA"/>
</dbReference>
<evidence type="ECO:0000313" key="2">
    <source>
        <dbReference type="Proteomes" id="UP001165586"/>
    </source>
</evidence>
<dbReference type="Proteomes" id="UP001165586">
    <property type="component" value="Unassembled WGS sequence"/>
</dbReference>
<comment type="caution">
    <text evidence="1">The sequence shown here is derived from an EMBL/GenBank/DDBJ whole genome shotgun (WGS) entry which is preliminary data.</text>
</comment>
<name>A0ABT2H8D4_9MICO</name>
<proteinExistence type="predicted"/>
<gene>
    <name evidence="1" type="ORF">N1032_20705</name>
</gene>
<accession>A0ABT2H8D4</accession>
<keyword evidence="2" id="KW-1185">Reference proteome</keyword>
<evidence type="ECO:0000313" key="1">
    <source>
        <dbReference type="EMBL" id="MCS5736164.1"/>
    </source>
</evidence>
<sequence>MPHRSVLPYALRDRAFTTAEGRAAGVGEQRMRGPDLAAPFPGVRMPRDDAPGLLPLCRALDLRLRADTAFSHATAALLWHVPLPERLQQSVELHVSTVAPATRVRVHGVVGHTSPCGTPFERRYGLRVTGPADTFIALAGVLSFDDLVAAGDHLVLTPRYDTAERRPYVPLLRLAERVSSYSGRHARRVREAFAAVRDGAESRQETRLRLAMVRRGLPEPLLNRDIHDLSGELIGRADMVYPFWRVIVEYDGDHHRTDAAQHDRDITRREEFALADYRYVSVRKYGMTHTPDSGAARAERALRLAGWRP</sequence>